<dbReference type="EMBL" id="BTRK01000002">
    <property type="protein sequence ID" value="GMR37168.1"/>
    <property type="molecule type" value="Genomic_DNA"/>
</dbReference>
<comment type="caution">
    <text evidence="3">The sequence shown here is derived from an EMBL/GenBank/DDBJ whole genome shotgun (WGS) entry which is preliminary data.</text>
</comment>
<evidence type="ECO:0000313" key="3">
    <source>
        <dbReference type="EMBL" id="GMR37168.1"/>
    </source>
</evidence>
<feature type="region of interest" description="Disordered" evidence="2">
    <location>
        <begin position="190"/>
        <end position="210"/>
    </location>
</feature>
<keyword evidence="4" id="KW-1185">Reference proteome</keyword>
<dbReference type="Proteomes" id="UP001328107">
    <property type="component" value="Unassembled WGS sequence"/>
</dbReference>
<feature type="non-terminal residue" evidence="3">
    <location>
        <position position="250"/>
    </location>
</feature>
<evidence type="ECO:0000256" key="2">
    <source>
        <dbReference type="SAM" id="MobiDB-lite"/>
    </source>
</evidence>
<keyword evidence="1" id="KW-0175">Coiled coil</keyword>
<proteinExistence type="predicted"/>
<protein>
    <submittedName>
        <fullName evidence="3">Uncharacterized protein</fullName>
    </submittedName>
</protein>
<organism evidence="3 4">
    <name type="scientific">Pristionchus mayeri</name>
    <dbReference type="NCBI Taxonomy" id="1317129"/>
    <lineage>
        <taxon>Eukaryota</taxon>
        <taxon>Metazoa</taxon>
        <taxon>Ecdysozoa</taxon>
        <taxon>Nematoda</taxon>
        <taxon>Chromadorea</taxon>
        <taxon>Rhabditida</taxon>
        <taxon>Rhabditina</taxon>
        <taxon>Diplogasteromorpha</taxon>
        <taxon>Diplogasteroidea</taxon>
        <taxon>Neodiplogasteridae</taxon>
        <taxon>Pristionchus</taxon>
    </lineage>
</organism>
<accession>A0AAN4ZEQ2</accession>
<feature type="compositionally biased region" description="Low complexity" evidence="2">
    <location>
        <begin position="194"/>
        <end position="207"/>
    </location>
</feature>
<reference evidence="4" key="1">
    <citation type="submission" date="2022-10" db="EMBL/GenBank/DDBJ databases">
        <title>Genome assembly of Pristionchus species.</title>
        <authorList>
            <person name="Yoshida K."/>
            <person name="Sommer R.J."/>
        </authorList>
    </citation>
    <scope>NUCLEOTIDE SEQUENCE [LARGE SCALE GENOMIC DNA]</scope>
    <source>
        <strain evidence="4">RS5460</strain>
    </source>
</reference>
<evidence type="ECO:0000313" key="4">
    <source>
        <dbReference type="Proteomes" id="UP001328107"/>
    </source>
</evidence>
<dbReference type="AlphaFoldDB" id="A0AAN4ZEQ2"/>
<evidence type="ECO:0000256" key="1">
    <source>
        <dbReference type="SAM" id="Coils"/>
    </source>
</evidence>
<name>A0AAN4ZEQ2_9BILA</name>
<gene>
    <name evidence="3" type="ORF">PMAYCL1PPCAC_07363</name>
</gene>
<feature type="coiled-coil region" evidence="1">
    <location>
        <begin position="222"/>
        <end position="249"/>
    </location>
</feature>
<sequence>MESMNIFLEWTRISSFSSSDYSFDLSFDDMEGEWRREGDYEGEEGGFSPCNCKGCQPYIYSSEEEDSGVEEEEAEGCFGSETSLPTTWRTEDGIVTVTPLSSECPGPFAAILSRLLSPSHSPLHSNRRLIPATVPPVMGPPTLSSESCCTSSSSIESLPVFPPSSLSHFNSTAYVLLNSRLENSDEKERLLDESTTASSTTVSSITSDWEGQSECEASKAMVIRLLKECDEMEKKIEEMKKKLMKMMGEE</sequence>